<reference evidence="1" key="1">
    <citation type="submission" date="2021-02" db="EMBL/GenBank/DDBJ databases">
        <authorList>
            <person name="Nowell W R."/>
        </authorList>
    </citation>
    <scope>NUCLEOTIDE SEQUENCE</scope>
</reference>
<evidence type="ECO:0000313" key="3">
    <source>
        <dbReference type="EMBL" id="CAF3665162.1"/>
    </source>
</evidence>
<dbReference type="Proteomes" id="UP000663882">
    <property type="component" value="Unassembled WGS sequence"/>
</dbReference>
<organism evidence="1 5">
    <name type="scientific">Rotaria sordida</name>
    <dbReference type="NCBI Taxonomy" id="392033"/>
    <lineage>
        <taxon>Eukaryota</taxon>
        <taxon>Metazoa</taxon>
        <taxon>Spiralia</taxon>
        <taxon>Gnathifera</taxon>
        <taxon>Rotifera</taxon>
        <taxon>Eurotatoria</taxon>
        <taxon>Bdelloidea</taxon>
        <taxon>Philodinida</taxon>
        <taxon>Philodinidae</taxon>
        <taxon>Rotaria</taxon>
    </lineage>
</organism>
<name>A0A814X0M0_9BILA</name>
<protein>
    <submittedName>
        <fullName evidence="1">Uncharacterized protein</fullName>
    </submittedName>
</protein>
<dbReference type="EMBL" id="CAJNOU010004766">
    <property type="protein sequence ID" value="CAF1454358.1"/>
    <property type="molecule type" value="Genomic_DNA"/>
</dbReference>
<dbReference type="EMBL" id="CAJNOO010001876">
    <property type="protein sequence ID" value="CAF1209599.1"/>
    <property type="molecule type" value="Genomic_DNA"/>
</dbReference>
<evidence type="ECO:0000313" key="2">
    <source>
        <dbReference type="EMBL" id="CAF1454358.1"/>
    </source>
</evidence>
<dbReference type="EMBL" id="CAJOBE010007091">
    <property type="protein sequence ID" value="CAF4026601.1"/>
    <property type="molecule type" value="Genomic_DNA"/>
</dbReference>
<gene>
    <name evidence="4" type="ORF">FNK824_LOCUS27393</name>
    <name evidence="3" type="ORF">OTI717_LOCUS10185</name>
    <name evidence="1" type="ORF">RFH988_LOCUS25052</name>
    <name evidence="2" type="ORF">SEV965_LOCUS33850</name>
</gene>
<proteinExistence type="predicted"/>
<dbReference type="EMBL" id="CAJOAX010000907">
    <property type="protein sequence ID" value="CAF3665162.1"/>
    <property type="molecule type" value="Genomic_DNA"/>
</dbReference>
<dbReference type="Proteomes" id="UP000663889">
    <property type="component" value="Unassembled WGS sequence"/>
</dbReference>
<evidence type="ECO:0000313" key="1">
    <source>
        <dbReference type="EMBL" id="CAF1209599.1"/>
    </source>
</evidence>
<accession>A0A814X0M0</accession>
<evidence type="ECO:0000313" key="5">
    <source>
        <dbReference type="Proteomes" id="UP000663882"/>
    </source>
</evidence>
<dbReference type="Proteomes" id="UP000663874">
    <property type="component" value="Unassembled WGS sequence"/>
</dbReference>
<evidence type="ECO:0000313" key="4">
    <source>
        <dbReference type="EMBL" id="CAF4026601.1"/>
    </source>
</evidence>
<comment type="caution">
    <text evidence="1">The sequence shown here is derived from an EMBL/GenBank/DDBJ whole genome shotgun (WGS) entry which is preliminary data.</text>
</comment>
<dbReference type="AlphaFoldDB" id="A0A814X0M0"/>
<sequence>MFQNVVKIYFVTYIFNIVQNDPCWKKNDIIITESFSLKTKEILNIEYEQPILNKIRSAWQVASLPEYYSLSSKDVWLLIEGEETNELFEICYMLLSANDSLVSLS</sequence>
<dbReference type="Proteomes" id="UP000663823">
    <property type="component" value="Unassembled WGS sequence"/>
</dbReference>